<evidence type="ECO:0000256" key="3">
    <source>
        <dbReference type="ARBA" id="ARBA00022989"/>
    </source>
</evidence>
<dbReference type="Proteomes" id="UP000291422">
    <property type="component" value="Unassembled WGS sequence"/>
</dbReference>
<feature type="region of interest" description="Disordered" evidence="6">
    <location>
        <begin position="314"/>
        <end position="388"/>
    </location>
</feature>
<evidence type="ECO:0000313" key="10">
    <source>
        <dbReference type="EMBL" id="RYN73474.1"/>
    </source>
</evidence>
<evidence type="ECO:0000313" key="9">
    <source>
        <dbReference type="EMBL" id="OAG21086.1"/>
    </source>
</evidence>
<dbReference type="GO" id="GO:0016020">
    <property type="term" value="C:membrane"/>
    <property type="evidence" value="ECO:0007669"/>
    <property type="project" value="UniProtKB-SubCell"/>
</dbReference>
<dbReference type="Pfam" id="PF20684">
    <property type="entry name" value="Fung_rhodopsin"/>
    <property type="match status" value="1"/>
</dbReference>
<dbReference type="VEuPathDB" id="FungiDB:CC77DRAFT_849568"/>
<feature type="domain" description="Rhodopsin" evidence="8">
    <location>
        <begin position="37"/>
        <end position="276"/>
    </location>
</feature>
<proteinExistence type="inferred from homology"/>
<evidence type="ECO:0000256" key="2">
    <source>
        <dbReference type="ARBA" id="ARBA00022692"/>
    </source>
</evidence>
<reference evidence="10" key="3">
    <citation type="journal article" date="2019" name="J. ISSAAS">
        <title>Genomics, evolutionary history and diagnostics of the Alternaria alternata species group including apple and Asian pear pathotypes.</title>
        <authorList>
            <person name="Armitage A.D."/>
            <person name="Cockerton H.M."/>
            <person name="Sreenivasaprasad S."/>
            <person name="Woodhall J."/>
            <person name="Lane C."/>
            <person name="Harrison R.J."/>
            <person name="Clarkson J.P."/>
        </authorList>
    </citation>
    <scope>NUCLEOTIDE SEQUENCE</scope>
    <source>
        <strain evidence="10">FERA 1177</strain>
    </source>
</reference>
<evidence type="ECO:0000256" key="1">
    <source>
        <dbReference type="ARBA" id="ARBA00004141"/>
    </source>
</evidence>
<dbReference type="PANTHER" id="PTHR33048">
    <property type="entry name" value="PTH11-LIKE INTEGRAL MEMBRANE PROTEIN (AFU_ORTHOLOGUE AFUA_5G11245)"/>
    <property type="match status" value="1"/>
</dbReference>
<evidence type="ECO:0000256" key="5">
    <source>
        <dbReference type="ARBA" id="ARBA00038359"/>
    </source>
</evidence>
<reference evidence="12" key="2">
    <citation type="journal article" date="2019" name="bioRxiv">
        <title>Genomics, evolutionary history and diagnostics of the Alternaria alternata species group including apple and Asian pear pathotypes.</title>
        <authorList>
            <person name="Armitage A.D."/>
            <person name="Cockerton H.M."/>
            <person name="Sreenivasaprasad S."/>
            <person name="Woodhall J.W."/>
            <person name="Lane C.R."/>
            <person name="Harrison R.J."/>
            <person name="Clarkson J.P."/>
        </authorList>
    </citation>
    <scope>NUCLEOTIDE SEQUENCE [LARGE SCALE GENOMIC DNA]</scope>
    <source>
        <strain evidence="12">FERA 1177</strain>
    </source>
</reference>
<feature type="transmembrane region" description="Helical" evidence="7">
    <location>
        <begin position="53"/>
        <end position="74"/>
    </location>
</feature>
<keyword evidence="11" id="KW-1185">Reference proteome</keyword>
<dbReference type="InterPro" id="IPR052337">
    <property type="entry name" value="SAT4-like"/>
</dbReference>
<accession>A0A177DNN3</accession>
<evidence type="ECO:0000313" key="12">
    <source>
        <dbReference type="Proteomes" id="UP000291422"/>
    </source>
</evidence>
<reference evidence="9 11" key="1">
    <citation type="submission" date="2016-05" db="EMBL/GenBank/DDBJ databases">
        <title>Comparative analysis of secretome profiles of manganese(II)-oxidizing ascomycete fungi.</title>
        <authorList>
            <consortium name="DOE Joint Genome Institute"/>
            <person name="Zeiner C.A."/>
            <person name="Purvine S.O."/>
            <person name="Zink E.M."/>
            <person name="Wu S."/>
            <person name="Pasa-Tolic L."/>
            <person name="Chaput D.L."/>
            <person name="Haridas S."/>
            <person name="Grigoriev I.V."/>
            <person name="Santelli C.M."/>
            <person name="Hansel C.M."/>
        </authorList>
    </citation>
    <scope>NUCLEOTIDE SEQUENCE [LARGE SCALE GENOMIC DNA]</scope>
    <source>
        <strain evidence="9 11">SRC1lrK2f</strain>
    </source>
</reference>
<comment type="similarity">
    <text evidence="5">Belongs to the SAT4 family.</text>
</comment>
<dbReference type="GeneID" id="29119013"/>
<dbReference type="EMBL" id="KV441477">
    <property type="protein sequence ID" value="OAG21086.1"/>
    <property type="molecule type" value="Genomic_DNA"/>
</dbReference>
<dbReference type="RefSeq" id="XP_018386507.1">
    <property type="nucleotide sequence ID" value="XM_018533419.1"/>
</dbReference>
<dbReference type="OMA" id="MIIAACI"/>
<keyword evidence="4 7" id="KW-0472">Membrane</keyword>
<feature type="transmembrane region" description="Helical" evidence="7">
    <location>
        <begin position="131"/>
        <end position="154"/>
    </location>
</feature>
<dbReference type="Proteomes" id="UP000077248">
    <property type="component" value="Unassembled WGS sequence"/>
</dbReference>
<gene>
    <name evidence="10" type="ORF">AA0117_g7709</name>
    <name evidence="9" type="ORF">CC77DRAFT_849568</name>
</gene>
<evidence type="ECO:0000313" key="11">
    <source>
        <dbReference type="Proteomes" id="UP000077248"/>
    </source>
</evidence>
<feature type="transmembrane region" description="Helical" evidence="7">
    <location>
        <begin position="213"/>
        <end position="231"/>
    </location>
</feature>
<evidence type="ECO:0000256" key="6">
    <source>
        <dbReference type="SAM" id="MobiDB-lite"/>
    </source>
</evidence>
<feature type="transmembrane region" description="Helical" evidence="7">
    <location>
        <begin position="174"/>
        <end position="201"/>
    </location>
</feature>
<dbReference type="KEGG" id="aalt:CC77DRAFT_849568"/>
<dbReference type="EMBL" id="PDXD01000021">
    <property type="protein sequence ID" value="RYN73474.1"/>
    <property type="molecule type" value="Genomic_DNA"/>
</dbReference>
<feature type="transmembrane region" description="Helical" evidence="7">
    <location>
        <begin position="20"/>
        <end position="41"/>
    </location>
</feature>
<name>A0A177DNN3_ALTAL</name>
<evidence type="ECO:0000256" key="7">
    <source>
        <dbReference type="SAM" id="Phobius"/>
    </source>
</evidence>
<keyword evidence="2 7" id="KW-0812">Transmembrane</keyword>
<dbReference type="InterPro" id="IPR049326">
    <property type="entry name" value="Rhodopsin_dom_fungi"/>
</dbReference>
<comment type="subcellular location">
    <subcellularLocation>
        <location evidence="1">Membrane</location>
        <topology evidence="1">Multi-pass membrane protein</topology>
    </subcellularLocation>
</comment>
<protein>
    <recommendedName>
        <fullName evidence="8">Rhodopsin domain-containing protein</fullName>
    </recommendedName>
</protein>
<feature type="transmembrane region" description="Helical" evidence="7">
    <location>
        <begin position="94"/>
        <end position="119"/>
    </location>
</feature>
<evidence type="ECO:0000259" key="8">
    <source>
        <dbReference type="Pfam" id="PF20684"/>
    </source>
</evidence>
<sequence>MAAAQELPPELAHEDKGPMVLAVCIALTTVATIFVAARLYVRCRILSMMGLDDWLIILSMMCGYIMLGLTIAAVQAGNGRHFALLSDEQKSGAILYTLAGFCPGILSFAIPKLAVVALLTRITNPSKRHKIILWSISGGCLIILFGCVIIIFAQCTPTRSQWDFSVQGTCWSPWILIYYAIVAGTFSAIVDLYLAIYPAIVLYKLQINFKKKVVLSVALGLGSIAAVVAVYKSTRLPALASADFSYDTADITVWTSIEGNAIIIGACIPTLQPLFDQLLGHGLFSSLGGGRDRGGYKSNDRSGLKLATIGSKTLRSTKQHGKSGVSEGTLGHDSQDSILGPNHRPGSDESQNVKQSSGITRTQHLVVEYEDAGEPARAAKPAYDLGDT</sequence>
<feature type="compositionally biased region" description="Polar residues" evidence="6">
    <location>
        <begin position="348"/>
        <end position="363"/>
    </location>
</feature>
<organism evidence="9 11">
    <name type="scientific">Alternaria alternata</name>
    <name type="common">Alternaria rot fungus</name>
    <name type="synonym">Torula alternata</name>
    <dbReference type="NCBI Taxonomy" id="5599"/>
    <lineage>
        <taxon>Eukaryota</taxon>
        <taxon>Fungi</taxon>
        <taxon>Dikarya</taxon>
        <taxon>Ascomycota</taxon>
        <taxon>Pezizomycotina</taxon>
        <taxon>Dothideomycetes</taxon>
        <taxon>Pleosporomycetidae</taxon>
        <taxon>Pleosporales</taxon>
        <taxon>Pleosporineae</taxon>
        <taxon>Pleosporaceae</taxon>
        <taxon>Alternaria</taxon>
        <taxon>Alternaria sect. Alternaria</taxon>
        <taxon>Alternaria alternata complex</taxon>
    </lineage>
</organism>
<evidence type="ECO:0000256" key="4">
    <source>
        <dbReference type="ARBA" id="ARBA00023136"/>
    </source>
</evidence>
<dbReference type="AlphaFoldDB" id="A0A177DNN3"/>
<dbReference type="PANTHER" id="PTHR33048:SF155">
    <property type="entry name" value="INTEGRAL MEMBRANE PROTEIN"/>
    <property type="match status" value="1"/>
</dbReference>
<keyword evidence="3 7" id="KW-1133">Transmembrane helix</keyword>